<feature type="signal peptide" evidence="2">
    <location>
        <begin position="1"/>
        <end position="20"/>
    </location>
</feature>
<organism evidence="3 4">
    <name type="scientific">Nonomuraea typhae</name>
    <dbReference type="NCBI Taxonomy" id="2603600"/>
    <lineage>
        <taxon>Bacteria</taxon>
        <taxon>Bacillati</taxon>
        <taxon>Actinomycetota</taxon>
        <taxon>Actinomycetes</taxon>
        <taxon>Streptosporangiales</taxon>
        <taxon>Streptosporangiaceae</taxon>
        <taxon>Nonomuraea</taxon>
    </lineage>
</organism>
<sequence>MRRATLAAALAGVTALTACTADSPSAGSPSAGTATLPPPSLSPAAIGADPVILVHDNRSGSQLMPLTARLRWAGSCLVVVTADHRPERTAIPVWPKDTAPLRAPDGRRGVTVPTGAQFLDGDALSGGGSWIRPDSPAYPRFTPPGGCRGYDTFFVLDSTDLRRG</sequence>
<dbReference type="Proteomes" id="UP001612741">
    <property type="component" value="Unassembled WGS sequence"/>
</dbReference>
<feature type="chain" id="PRO_5046088440" description="Lipoprotein" evidence="2">
    <location>
        <begin position="21"/>
        <end position="164"/>
    </location>
</feature>
<dbReference type="RefSeq" id="WP_397089733.1">
    <property type="nucleotide sequence ID" value="NZ_JBITGY010000013.1"/>
</dbReference>
<gene>
    <name evidence="3" type="ORF">ACIBG2_41765</name>
</gene>
<name>A0ABW7Z7R9_9ACTN</name>
<evidence type="ECO:0008006" key="5">
    <source>
        <dbReference type="Google" id="ProtNLM"/>
    </source>
</evidence>
<comment type="caution">
    <text evidence="3">The sequence shown here is derived from an EMBL/GenBank/DDBJ whole genome shotgun (WGS) entry which is preliminary data.</text>
</comment>
<keyword evidence="4" id="KW-1185">Reference proteome</keyword>
<evidence type="ECO:0000256" key="2">
    <source>
        <dbReference type="SAM" id="SignalP"/>
    </source>
</evidence>
<feature type="region of interest" description="Disordered" evidence="1">
    <location>
        <begin position="21"/>
        <end position="41"/>
    </location>
</feature>
<accession>A0ABW7Z7R9</accession>
<evidence type="ECO:0000256" key="1">
    <source>
        <dbReference type="SAM" id="MobiDB-lite"/>
    </source>
</evidence>
<protein>
    <recommendedName>
        <fullName evidence="5">Lipoprotein</fullName>
    </recommendedName>
</protein>
<dbReference type="EMBL" id="JBITGY010000013">
    <property type="protein sequence ID" value="MFI6503972.1"/>
    <property type="molecule type" value="Genomic_DNA"/>
</dbReference>
<evidence type="ECO:0000313" key="3">
    <source>
        <dbReference type="EMBL" id="MFI6503972.1"/>
    </source>
</evidence>
<evidence type="ECO:0000313" key="4">
    <source>
        <dbReference type="Proteomes" id="UP001612741"/>
    </source>
</evidence>
<feature type="compositionally biased region" description="Low complexity" evidence="1">
    <location>
        <begin position="21"/>
        <end position="35"/>
    </location>
</feature>
<keyword evidence="2" id="KW-0732">Signal</keyword>
<proteinExistence type="predicted"/>
<reference evidence="3 4" key="1">
    <citation type="submission" date="2024-10" db="EMBL/GenBank/DDBJ databases">
        <title>The Natural Products Discovery Center: Release of the First 8490 Sequenced Strains for Exploring Actinobacteria Biosynthetic Diversity.</title>
        <authorList>
            <person name="Kalkreuter E."/>
            <person name="Kautsar S.A."/>
            <person name="Yang D."/>
            <person name="Bader C.D."/>
            <person name="Teijaro C.N."/>
            <person name="Fluegel L."/>
            <person name="Davis C.M."/>
            <person name="Simpson J.R."/>
            <person name="Lauterbach L."/>
            <person name="Steele A.D."/>
            <person name="Gui C."/>
            <person name="Meng S."/>
            <person name="Li G."/>
            <person name="Viehrig K."/>
            <person name="Ye F."/>
            <person name="Su P."/>
            <person name="Kiefer A.F."/>
            <person name="Nichols A."/>
            <person name="Cepeda A.J."/>
            <person name="Yan W."/>
            <person name="Fan B."/>
            <person name="Jiang Y."/>
            <person name="Adhikari A."/>
            <person name="Zheng C.-J."/>
            <person name="Schuster L."/>
            <person name="Cowan T.M."/>
            <person name="Smanski M.J."/>
            <person name="Chevrette M.G."/>
            <person name="De Carvalho L.P.S."/>
            <person name="Shen B."/>
        </authorList>
    </citation>
    <scope>NUCLEOTIDE SEQUENCE [LARGE SCALE GENOMIC DNA]</scope>
    <source>
        <strain evidence="3 4">NPDC050545</strain>
    </source>
</reference>
<dbReference type="PROSITE" id="PS51257">
    <property type="entry name" value="PROKAR_LIPOPROTEIN"/>
    <property type="match status" value="1"/>
</dbReference>